<dbReference type="InterPro" id="IPR036084">
    <property type="entry name" value="Ser_inhib-like_sf"/>
</dbReference>
<reference evidence="5" key="1">
    <citation type="submission" date="2020-05" db="UniProtKB">
        <authorList>
            <consortium name="EnsemblMetazoa"/>
        </authorList>
    </citation>
    <scope>IDENTIFICATION</scope>
    <source>
        <strain evidence="5">FUMOZ</strain>
    </source>
</reference>
<dbReference type="STRING" id="62324.A0A4Y0BLE7"/>
<feature type="signal peptide" evidence="3">
    <location>
        <begin position="1"/>
        <end position="22"/>
    </location>
</feature>
<dbReference type="AlphaFoldDB" id="A0A4Y0BLE7"/>
<dbReference type="PANTHER" id="PTHR23259:SF69">
    <property type="entry name" value="GEO11767P1-RELATED"/>
    <property type="match status" value="1"/>
</dbReference>
<dbReference type="InterPro" id="IPR051368">
    <property type="entry name" value="SerProtInhib-TIL_Domain"/>
</dbReference>
<dbReference type="GO" id="GO:0030414">
    <property type="term" value="F:peptidase inhibitor activity"/>
    <property type="evidence" value="ECO:0007669"/>
    <property type="project" value="UniProtKB-KW"/>
</dbReference>
<dbReference type="Pfam" id="PF01826">
    <property type="entry name" value="TIL"/>
    <property type="match status" value="1"/>
</dbReference>
<protein>
    <submittedName>
        <fullName evidence="5">TIL domain-containing protein</fullName>
    </submittedName>
</protein>
<evidence type="ECO:0000313" key="5">
    <source>
        <dbReference type="EnsemblMetazoa" id="AFUN021434-PA"/>
    </source>
</evidence>
<dbReference type="SUPFAM" id="SSF57567">
    <property type="entry name" value="Serine protease inhibitors"/>
    <property type="match status" value="1"/>
</dbReference>
<name>A0A4Y0BLE7_ANOFN</name>
<keyword evidence="3" id="KW-0732">Signal</keyword>
<keyword evidence="1" id="KW-0646">Protease inhibitor</keyword>
<dbReference type="VEuPathDB" id="VectorBase:AFUN2_013813"/>
<evidence type="ECO:0000256" key="1">
    <source>
        <dbReference type="ARBA" id="ARBA00022690"/>
    </source>
</evidence>
<accession>A0A4Y0BLE7</accession>
<evidence type="ECO:0000259" key="4">
    <source>
        <dbReference type="Pfam" id="PF01826"/>
    </source>
</evidence>
<dbReference type="EnsemblMetazoa" id="AFUN021434-RA">
    <property type="protein sequence ID" value="AFUN021434-PA"/>
    <property type="gene ID" value="AFUN021434"/>
</dbReference>
<dbReference type="InterPro" id="IPR002919">
    <property type="entry name" value="TIL_dom"/>
</dbReference>
<dbReference type="VEuPathDB" id="VectorBase:AFUN021434"/>
<dbReference type="PANTHER" id="PTHR23259">
    <property type="entry name" value="RIDDLE"/>
    <property type="match status" value="1"/>
</dbReference>
<keyword evidence="2" id="KW-1015">Disulfide bond</keyword>
<feature type="domain" description="TIL" evidence="4">
    <location>
        <begin position="27"/>
        <end position="82"/>
    </location>
</feature>
<evidence type="ECO:0000256" key="2">
    <source>
        <dbReference type="ARBA" id="ARBA00023157"/>
    </source>
</evidence>
<proteinExistence type="predicted"/>
<dbReference type="CDD" id="cd19941">
    <property type="entry name" value="TIL"/>
    <property type="match status" value="1"/>
</dbReference>
<organism evidence="5">
    <name type="scientific">Anopheles funestus</name>
    <name type="common">African malaria mosquito</name>
    <dbReference type="NCBI Taxonomy" id="62324"/>
    <lineage>
        <taxon>Eukaryota</taxon>
        <taxon>Metazoa</taxon>
        <taxon>Ecdysozoa</taxon>
        <taxon>Arthropoda</taxon>
        <taxon>Hexapoda</taxon>
        <taxon>Insecta</taxon>
        <taxon>Pterygota</taxon>
        <taxon>Neoptera</taxon>
        <taxon>Endopterygota</taxon>
        <taxon>Diptera</taxon>
        <taxon>Nematocera</taxon>
        <taxon>Culicoidea</taxon>
        <taxon>Culicidae</taxon>
        <taxon>Anophelinae</taxon>
        <taxon>Anopheles</taxon>
    </lineage>
</organism>
<evidence type="ECO:0000256" key="3">
    <source>
        <dbReference type="SAM" id="SignalP"/>
    </source>
</evidence>
<sequence>MQSTHVYFLIVILTFTLAYVYSAPEKCGPNEYYSECGSIFELNCFRRDRQTDDPFGCDKGCFCNPGYLREFESGKCITARECPIVPYK</sequence>
<feature type="chain" id="PRO_5021492625" evidence="3">
    <location>
        <begin position="23"/>
        <end position="88"/>
    </location>
</feature>
<dbReference type="Gene3D" id="2.10.25.10">
    <property type="entry name" value="Laminin"/>
    <property type="match status" value="1"/>
</dbReference>